<proteinExistence type="predicted"/>
<evidence type="ECO:0000313" key="1">
    <source>
        <dbReference type="EMBL" id="TLX43824.1"/>
    </source>
</evidence>
<dbReference type="OrthoDB" id="8450268at2"/>
<dbReference type="AlphaFoldDB" id="A0A6C1KL93"/>
<evidence type="ECO:0000313" key="2">
    <source>
        <dbReference type="Proteomes" id="UP000305131"/>
    </source>
</evidence>
<sequence>MVQRSKRGWSEADAAQFIATVTAARNSVFQLLARAPIGSPEYRALSAYLDAIHQAAIFLGCDWTALQPSRPQSK</sequence>
<dbReference type="GeneID" id="95773188"/>
<gene>
    <name evidence="1" type="ORF">FBQ73_06910</name>
</gene>
<comment type="caution">
    <text evidence="1">The sequence shown here is derived from an EMBL/GenBank/DDBJ whole genome shotgun (WGS) entry which is preliminary data.</text>
</comment>
<reference evidence="1 2" key="1">
    <citation type="submission" date="2019-05" db="EMBL/GenBank/DDBJ databases">
        <authorList>
            <person name="Zhou X."/>
        </authorList>
    </citation>
    <scope>NUCLEOTIDE SEQUENCE [LARGE SCALE GENOMIC DNA]</scope>
    <source>
        <strain evidence="1 2">DSM 432</strain>
    </source>
</reference>
<dbReference type="Proteomes" id="UP000305131">
    <property type="component" value="Unassembled WGS sequence"/>
</dbReference>
<dbReference type="RefSeq" id="WP_138398733.1">
    <property type="nucleotide sequence ID" value="NZ_JBAFVI010000001.1"/>
</dbReference>
<protein>
    <recommendedName>
        <fullName evidence="3">Four helix bundle protein</fullName>
    </recommendedName>
</protein>
<evidence type="ECO:0008006" key="3">
    <source>
        <dbReference type="Google" id="ProtNLM"/>
    </source>
</evidence>
<organism evidence="1 2">
    <name type="scientific">Xanthobacter autotrophicus</name>
    <dbReference type="NCBI Taxonomy" id="280"/>
    <lineage>
        <taxon>Bacteria</taxon>
        <taxon>Pseudomonadati</taxon>
        <taxon>Pseudomonadota</taxon>
        <taxon>Alphaproteobacteria</taxon>
        <taxon>Hyphomicrobiales</taxon>
        <taxon>Xanthobacteraceae</taxon>
        <taxon>Xanthobacter</taxon>
    </lineage>
</organism>
<accession>A0A6C1KL93</accession>
<dbReference type="EMBL" id="VAUP01000015">
    <property type="protein sequence ID" value="TLX43824.1"/>
    <property type="molecule type" value="Genomic_DNA"/>
</dbReference>
<name>A0A6C1KL93_XANAU</name>